<evidence type="ECO:0000313" key="1">
    <source>
        <dbReference type="EMBL" id="KAK8726802.1"/>
    </source>
</evidence>
<sequence length="108" mass="12292">MNCRSSYNCTYKNCRSSSKDCSYKNCKSSTLTTLARTLDLSLTILLRIIALPMKTARTEGLHTQRLYSLANIRYCKPIATSQSNFTLLPSPQNKFKKTSYKYCKLTSV</sequence>
<accession>A0AAW0W9H4</accession>
<keyword evidence="2" id="KW-1185">Reference proteome</keyword>
<organism evidence="1 2">
    <name type="scientific">Cherax quadricarinatus</name>
    <name type="common">Australian red claw crayfish</name>
    <dbReference type="NCBI Taxonomy" id="27406"/>
    <lineage>
        <taxon>Eukaryota</taxon>
        <taxon>Metazoa</taxon>
        <taxon>Ecdysozoa</taxon>
        <taxon>Arthropoda</taxon>
        <taxon>Crustacea</taxon>
        <taxon>Multicrustacea</taxon>
        <taxon>Malacostraca</taxon>
        <taxon>Eumalacostraca</taxon>
        <taxon>Eucarida</taxon>
        <taxon>Decapoda</taxon>
        <taxon>Pleocyemata</taxon>
        <taxon>Astacidea</taxon>
        <taxon>Parastacoidea</taxon>
        <taxon>Parastacidae</taxon>
        <taxon>Cherax</taxon>
    </lineage>
</organism>
<reference evidence="1 2" key="1">
    <citation type="journal article" date="2024" name="BMC Genomics">
        <title>Genome assembly of redclaw crayfish (Cherax quadricarinatus) provides insights into its immune adaptation and hypoxia tolerance.</title>
        <authorList>
            <person name="Liu Z."/>
            <person name="Zheng J."/>
            <person name="Li H."/>
            <person name="Fang K."/>
            <person name="Wang S."/>
            <person name="He J."/>
            <person name="Zhou D."/>
            <person name="Weng S."/>
            <person name="Chi M."/>
            <person name="Gu Z."/>
            <person name="He J."/>
            <person name="Li F."/>
            <person name="Wang M."/>
        </authorList>
    </citation>
    <scope>NUCLEOTIDE SEQUENCE [LARGE SCALE GENOMIC DNA]</scope>
    <source>
        <strain evidence="1">ZL_2023a</strain>
    </source>
</reference>
<comment type="caution">
    <text evidence="1">The sequence shown here is derived from an EMBL/GenBank/DDBJ whole genome shotgun (WGS) entry which is preliminary data.</text>
</comment>
<protein>
    <submittedName>
        <fullName evidence="1">Uncharacterized protein</fullName>
    </submittedName>
</protein>
<dbReference type="AlphaFoldDB" id="A0AAW0W9H4"/>
<name>A0AAW0W9H4_CHEQU</name>
<dbReference type="Proteomes" id="UP001445076">
    <property type="component" value="Unassembled WGS sequence"/>
</dbReference>
<evidence type="ECO:0000313" key="2">
    <source>
        <dbReference type="Proteomes" id="UP001445076"/>
    </source>
</evidence>
<gene>
    <name evidence="1" type="ORF">OTU49_010064</name>
</gene>
<dbReference type="EMBL" id="JARKIK010000078">
    <property type="protein sequence ID" value="KAK8726802.1"/>
    <property type="molecule type" value="Genomic_DNA"/>
</dbReference>
<proteinExistence type="predicted"/>